<keyword evidence="1" id="KW-0808">Transferase</keyword>
<keyword evidence="1" id="KW-0723">Serine/threonine-protein kinase</keyword>
<dbReference type="Gene3D" id="3.30.565.10">
    <property type="entry name" value="Histidine kinase-like ATPase, C-terminal domain"/>
    <property type="match status" value="1"/>
</dbReference>
<reference evidence="3" key="1">
    <citation type="submission" date="2021-01" db="EMBL/GenBank/DDBJ databases">
        <title>Whole genome shotgun sequence of Sphaerisporangium rufum NBRC 109079.</title>
        <authorList>
            <person name="Komaki H."/>
            <person name="Tamura T."/>
        </authorList>
    </citation>
    <scope>NUCLEOTIDE SEQUENCE</scope>
    <source>
        <strain evidence="3">NBRC 109079</strain>
    </source>
</reference>
<proteinExistence type="predicted"/>
<dbReference type="CDD" id="cd16936">
    <property type="entry name" value="HATPase_RsbW-like"/>
    <property type="match status" value="1"/>
</dbReference>
<dbReference type="PANTHER" id="PTHR35526">
    <property type="entry name" value="ANTI-SIGMA-F FACTOR RSBW-RELATED"/>
    <property type="match status" value="1"/>
</dbReference>
<feature type="domain" description="Histidine kinase/HSP90-like ATPase" evidence="2">
    <location>
        <begin position="17"/>
        <end position="130"/>
    </location>
</feature>
<evidence type="ECO:0000313" key="3">
    <source>
        <dbReference type="EMBL" id="GII81897.1"/>
    </source>
</evidence>
<sequence length="149" mass="16037">MHSTPENLRDSVCWELPHEPAAVGKARTMVAESLAAWRLTVIADDVVLATGELLSNAITHGRPPVRLSLHLGEAELCVHVTDHGPDLPRTVDADSDAVHGRGLAIVATLAHGWDVVPLTGSPGKTLRACWDLGRPAADHRFDDEPVSRR</sequence>
<evidence type="ECO:0000256" key="1">
    <source>
        <dbReference type="ARBA" id="ARBA00022527"/>
    </source>
</evidence>
<comment type="caution">
    <text evidence="3">The sequence shown here is derived from an EMBL/GenBank/DDBJ whole genome shotgun (WGS) entry which is preliminary data.</text>
</comment>
<keyword evidence="1" id="KW-0418">Kinase</keyword>
<dbReference type="Pfam" id="PF13581">
    <property type="entry name" value="HATPase_c_2"/>
    <property type="match status" value="1"/>
</dbReference>
<dbReference type="InterPro" id="IPR050267">
    <property type="entry name" value="Anti-sigma-factor_SerPK"/>
</dbReference>
<protein>
    <recommendedName>
        <fullName evidence="2">Histidine kinase/HSP90-like ATPase domain-containing protein</fullName>
    </recommendedName>
</protein>
<evidence type="ECO:0000259" key="2">
    <source>
        <dbReference type="Pfam" id="PF13581"/>
    </source>
</evidence>
<gene>
    <name evidence="3" type="ORF">Sru01_68790</name>
</gene>
<dbReference type="SUPFAM" id="SSF55874">
    <property type="entry name" value="ATPase domain of HSP90 chaperone/DNA topoisomerase II/histidine kinase"/>
    <property type="match status" value="1"/>
</dbReference>
<organism evidence="3 4">
    <name type="scientific">Sphaerisporangium rufum</name>
    <dbReference type="NCBI Taxonomy" id="1381558"/>
    <lineage>
        <taxon>Bacteria</taxon>
        <taxon>Bacillati</taxon>
        <taxon>Actinomycetota</taxon>
        <taxon>Actinomycetes</taxon>
        <taxon>Streptosporangiales</taxon>
        <taxon>Streptosporangiaceae</taxon>
        <taxon>Sphaerisporangium</taxon>
    </lineage>
</organism>
<dbReference type="InterPro" id="IPR003594">
    <property type="entry name" value="HATPase_dom"/>
</dbReference>
<dbReference type="Proteomes" id="UP000655287">
    <property type="component" value="Unassembled WGS sequence"/>
</dbReference>
<dbReference type="GO" id="GO:0004674">
    <property type="term" value="F:protein serine/threonine kinase activity"/>
    <property type="evidence" value="ECO:0007669"/>
    <property type="project" value="UniProtKB-KW"/>
</dbReference>
<dbReference type="InterPro" id="IPR036890">
    <property type="entry name" value="HATPase_C_sf"/>
</dbReference>
<dbReference type="PANTHER" id="PTHR35526:SF3">
    <property type="entry name" value="ANTI-SIGMA-F FACTOR RSBW"/>
    <property type="match status" value="1"/>
</dbReference>
<dbReference type="EMBL" id="BOOU01000117">
    <property type="protein sequence ID" value="GII81897.1"/>
    <property type="molecule type" value="Genomic_DNA"/>
</dbReference>
<keyword evidence="4" id="KW-1185">Reference proteome</keyword>
<name>A0A919V4F4_9ACTN</name>
<evidence type="ECO:0000313" key="4">
    <source>
        <dbReference type="Proteomes" id="UP000655287"/>
    </source>
</evidence>
<dbReference type="AlphaFoldDB" id="A0A919V4F4"/>
<accession>A0A919V4F4</accession>